<keyword evidence="2" id="KW-1185">Reference proteome</keyword>
<reference evidence="1 2" key="1">
    <citation type="submission" date="2022-02" db="EMBL/GenBank/DDBJ databases">
        <authorList>
            <person name="Tian F."/>
            <person name="Li J."/>
            <person name="Li F."/>
            <person name="Tong Y."/>
        </authorList>
    </citation>
    <scope>NUCLEOTIDE SEQUENCE [LARGE SCALE GENOMIC DNA]</scope>
</reference>
<evidence type="ECO:0000313" key="1">
    <source>
        <dbReference type="EMBL" id="UNY47032.1"/>
    </source>
</evidence>
<dbReference type="EMBL" id="OM638103">
    <property type="protein sequence ID" value="UNY47032.1"/>
    <property type="molecule type" value="Genomic_DNA"/>
</dbReference>
<protein>
    <submittedName>
        <fullName evidence="1">Uncharacterized protein</fullName>
    </submittedName>
</protein>
<name>A0AAE9K589_9CAUD</name>
<sequence>MCEKNIMKRSELQKFLFEGNRMYVRFHSEDFKSIDGYQDLMRDIVAGDLKPKSQYPKQIQEWLDYHEINLNEIEDD</sequence>
<dbReference type="Proteomes" id="UP000832072">
    <property type="component" value="Segment"/>
</dbReference>
<evidence type="ECO:0000313" key="2">
    <source>
        <dbReference type="Proteomes" id="UP000832072"/>
    </source>
</evidence>
<proteinExistence type="predicted"/>
<accession>A0AAE9K589</accession>
<gene>
    <name evidence="1" type="ORF">EHEKIMEA_00150</name>
</gene>
<organism evidence="1 2">
    <name type="scientific">Cronobacter phage LPCS28</name>
    <dbReference type="NCBI Taxonomy" id="2924885"/>
    <lineage>
        <taxon>Viruses</taxon>
        <taxon>Duplodnaviria</taxon>
        <taxon>Heunggongvirae</taxon>
        <taxon>Uroviricota</taxon>
        <taxon>Caudoviricetes</taxon>
        <taxon>Pantevenvirales</taxon>
        <taxon>Straboviridae</taxon>
        <taxon>Nanhuvirus</taxon>
        <taxon>Nanhuvirus LPCS28</taxon>
    </lineage>
</organism>